<reference evidence="11 12" key="1">
    <citation type="submission" date="2020-04" db="EMBL/GenBank/DDBJ databases">
        <title>Usitatibacter rugosus gen. nov., sp. nov. and Usitatibacter palustris sp. nov., novel members of Usitatibacteraceae fam. nov. within the order Nitrosomonadales isolated from soil.</title>
        <authorList>
            <person name="Huber K.J."/>
            <person name="Neumann-Schaal M."/>
            <person name="Geppert A."/>
            <person name="Luckner M."/>
            <person name="Wanner G."/>
            <person name="Overmann J."/>
        </authorList>
    </citation>
    <scope>NUCLEOTIDE SEQUENCE [LARGE SCALE GENOMIC DNA]</scope>
    <source>
        <strain evidence="11 12">Swamp67</strain>
    </source>
</reference>
<dbReference type="Pfam" id="PF02463">
    <property type="entry name" value="SMC_N"/>
    <property type="match status" value="1"/>
</dbReference>
<dbReference type="InterPro" id="IPR027417">
    <property type="entry name" value="P-loop_NTPase"/>
</dbReference>
<gene>
    <name evidence="11" type="primary">recN</name>
    <name evidence="11" type="ORF">DSM104440_01512</name>
</gene>
<dbReference type="PIRSF" id="PIRSF003128">
    <property type="entry name" value="RecN"/>
    <property type="match status" value="1"/>
</dbReference>
<evidence type="ECO:0000256" key="6">
    <source>
        <dbReference type="ARBA" id="ARBA00022840"/>
    </source>
</evidence>
<keyword evidence="6" id="KW-0067">ATP-binding</keyword>
<evidence type="ECO:0000256" key="8">
    <source>
        <dbReference type="ARBA" id="ARBA00033408"/>
    </source>
</evidence>
<feature type="domain" description="RecF/RecN/SMC N-terminal" evidence="10">
    <location>
        <begin position="14"/>
        <end position="503"/>
    </location>
</feature>
<protein>
    <recommendedName>
        <fullName evidence="3 9">DNA repair protein RecN</fullName>
    </recommendedName>
    <alternativeName>
        <fullName evidence="8 9">Recombination protein N</fullName>
    </alternativeName>
</protein>
<keyword evidence="12" id="KW-1185">Reference proteome</keyword>
<evidence type="ECO:0000256" key="5">
    <source>
        <dbReference type="ARBA" id="ARBA00022763"/>
    </source>
</evidence>
<keyword evidence="7 9" id="KW-0234">DNA repair</keyword>
<sequence length="559" mass="59709">MLRALAIRDYVIVDRLDLELGAGFTALTGETGAGKSILVDALALALGGRADAGVVRTGCERSDISAEFEATGPALEWLRAAELEEGDGACVVRRTIDVSGRSRAFVNGRPATVAQLRELGERLLDIHGQHEHQLLLKRDAQRALLDVYAKGTALAREVSGLHAQWRKLANQRTARENAQASSARERELLAHEIRDLEALGFEPAQWAEEQAEHGRLAHAQELIETVTTCAEALDESEESATSRLGRASTLLAEAAAFDAGLEEARRDVEAANVHAAEAAQQLRRYLQKLEVDPGRLAEVDRRLAAVHDCARRFRVDPSGIPGALAERRARLAELGGEESLEQLKAQEAAAQAQFRTSAAKLSKLRRDGAKKLGGEVTKTMQRLGMEGGRLSVAIEALEEPTSGGLESIELQVSAHAGQPLAPLAKVASGGELSRLALAIQVLLSGQAAVPTLVFDEVDSGIGGGVAEIVGKLLQSLGMHHQVLCVTHLAQVASHARAQLRVSKHPGARGTVAAVEPLDPEERVTEIARMLGGLKITEATRRHAVEMLQNARAAGTSSRV</sequence>
<keyword evidence="5 9" id="KW-0227">DNA damage</keyword>
<dbReference type="NCBIfam" id="TIGR00634">
    <property type="entry name" value="recN"/>
    <property type="match status" value="1"/>
</dbReference>
<dbReference type="Gene3D" id="3.40.50.300">
    <property type="entry name" value="P-loop containing nucleotide triphosphate hydrolases"/>
    <property type="match status" value="2"/>
</dbReference>
<comment type="function">
    <text evidence="1 9">May be involved in recombinational repair of damaged DNA.</text>
</comment>
<dbReference type="Proteomes" id="UP000503096">
    <property type="component" value="Chromosome"/>
</dbReference>
<dbReference type="PANTHER" id="PTHR11059:SF0">
    <property type="entry name" value="DNA REPAIR PROTEIN RECN"/>
    <property type="match status" value="1"/>
</dbReference>
<evidence type="ECO:0000256" key="4">
    <source>
        <dbReference type="ARBA" id="ARBA00022741"/>
    </source>
</evidence>
<dbReference type="PANTHER" id="PTHR11059">
    <property type="entry name" value="DNA REPAIR PROTEIN RECN"/>
    <property type="match status" value="1"/>
</dbReference>
<dbReference type="SUPFAM" id="SSF52540">
    <property type="entry name" value="P-loop containing nucleoside triphosphate hydrolases"/>
    <property type="match status" value="2"/>
</dbReference>
<accession>A0A6M4H5W9</accession>
<dbReference type="GO" id="GO:0006310">
    <property type="term" value="P:DNA recombination"/>
    <property type="evidence" value="ECO:0007669"/>
    <property type="project" value="InterPro"/>
</dbReference>
<keyword evidence="4" id="KW-0547">Nucleotide-binding</keyword>
<dbReference type="GO" id="GO:0006281">
    <property type="term" value="P:DNA repair"/>
    <property type="evidence" value="ECO:0007669"/>
    <property type="project" value="UniProtKB-KW"/>
</dbReference>
<dbReference type="InParanoid" id="A0A6M4H5W9"/>
<evidence type="ECO:0000256" key="7">
    <source>
        <dbReference type="ARBA" id="ARBA00023204"/>
    </source>
</evidence>
<dbReference type="NCBIfam" id="NF008121">
    <property type="entry name" value="PRK10869.1"/>
    <property type="match status" value="1"/>
</dbReference>
<dbReference type="InterPro" id="IPR003395">
    <property type="entry name" value="RecF/RecN/SMC_N"/>
</dbReference>
<evidence type="ECO:0000256" key="3">
    <source>
        <dbReference type="ARBA" id="ARBA00021315"/>
    </source>
</evidence>
<dbReference type="GO" id="GO:0043590">
    <property type="term" value="C:bacterial nucleoid"/>
    <property type="evidence" value="ECO:0007669"/>
    <property type="project" value="TreeGrafter"/>
</dbReference>
<dbReference type="KEGG" id="upl:DSM104440_01512"/>
<dbReference type="AlphaFoldDB" id="A0A6M4H5W9"/>
<evidence type="ECO:0000256" key="1">
    <source>
        <dbReference type="ARBA" id="ARBA00003618"/>
    </source>
</evidence>
<dbReference type="GO" id="GO:0009432">
    <property type="term" value="P:SOS response"/>
    <property type="evidence" value="ECO:0007669"/>
    <property type="project" value="TreeGrafter"/>
</dbReference>
<proteinExistence type="inferred from homology"/>
<evidence type="ECO:0000259" key="10">
    <source>
        <dbReference type="Pfam" id="PF02463"/>
    </source>
</evidence>
<evidence type="ECO:0000256" key="9">
    <source>
        <dbReference type="PIRNR" id="PIRNR003128"/>
    </source>
</evidence>
<dbReference type="RefSeq" id="WP_171161433.1">
    <property type="nucleotide sequence ID" value="NZ_CP053073.1"/>
</dbReference>
<dbReference type="GO" id="GO:0005524">
    <property type="term" value="F:ATP binding"/>
    <property type="evidence" value="ECO:0007669"/>
    <property type="project" value="UniProtKB-KW"/>
</dbReference>
<evidence type="ECO:0000313" key="11">
    <source>
        <dbReference type="EMBL" id="QJR14702.1"/>
    </source>
</evidence>
<dbReference type="CDD" id="cd03241">
    <property type="entry name" value="ABC_RecN"/>
    <property type="match status" value="2"/>
</dbReference>
<dbReference type="FunFam" id="3.40.50.300:FF:000319">
    <property type="entry name" value="DNA repair protein RecN"/>
    <property type="match status" value="1"/>
</dbReference>
<dbReference type="FunCoup" id="A0A6M4H5W9">
    <property type="interactions" value="481"/>
</dbReference>
<dbReference type="EMBL" id="CP053073">
    <property type="protein sequence ID" value="QJR14702.1"/>
    <property type="molecule type" value="Genomic_DNA"/>
</dbReference>
<comment type="similarity">
    <text evidence="2 9">Belongs to the RecN family.</text>
</comment>
<dbReference type="InterPro" id="IPR004604">
    <property type="entry name" value="DNA_recomb/repair_RecN"/>
</dbReference>
<evidence type="ECO:0000256" key="2">
    <source>
        <dbReference type="ARBA" id="ARBA00009441"/>
    </source>
</evidence>
<name>A0A6M4H5W9_9PROT</name>
<evidence type="ECO:0000313" key="12">
    <source>
        <dbReference type="Proteomes" id="UP000503096"/>
    </source>
</evidence>
<organism evidence="11 12">
    <name type="scientific">Usitatibacter palustris</name>
    <dbReference type="NCBI Taxonomy" id="2732487"/>
    <lineage>
        <taxon>Bacteria</taxon>
        <taxon>Pseudomonadati</taxon>
        <taxon>Pseudomonadota</taxon>
        <taxon>Betaproteobacteria</taxon>
        <taxon>Nitrosomonadales</taxon>
        <taxon>Usitatibacteraceae</taxon>
        <taxon>Usitatibacter</taxon>
    </lineage>
</organism>